<evidence type="ECO:0000313" key="5">
    <source>
        <dbReference type="Proteomes" id="UP000033035"/>
    </source>
</evidence>
<dbReference type="InterPro" id="IPR014907">
    <property type="entry name" value="BT4734-like_N"/>
</dbReference>
<organism evidence="4 5">
    <name type="scientific">Parabacteroides gordonii MS-1 = DSM 23371</name>
    <dbReference type="NCBI Taxonomy" id="1203610"/>
    <lineage>
        <taxon>Bacteria</taxon>
        <taxon>Pseudomonadati</taxon>
        <taxon>Bacteroidota</taxon>
        <taxon>Bacteroidia</taxon>
        <taxon>Bacteroidales</taxon>
        <taxon>Tannerellaceae</taxon>
        <taxon>Parabacteroides</taxon>
    </lineage>
</organism>
<protein>
    <submittedName>
        <fullName evidence="4">Uncharacterized protein</fullName>
    </submittedName>
</protein>
<dbReference type="Pfam" id="PF05272">
    <property type="entry name" value="VapE-like_dom"/>
    <property type="match status" value="1"/>
</dbReference>
<dbReference type="STRING" id="1203610.HMPREF1536_01315"/>
<comment type="caution">
    <text evidence="4">The sequence shown here is derived from an EMBL/GenBank/DDBJ whole genome shotgun (WGS) entry which is preliminary data.</text>
</comment>
<sequence>MIEATLFTNFRICGGNMPLFTILDDILCGKYEVPVNLHRAALQAGDTSTAERIKKALPAFTVSATYRNARRIEQLTGYNPLQILDIDNLDPADISRLRKQVNDAPYTVCSFLSPGARGLKIIAYTAVDIELHPRNHRAIYNTLKEWYTDLLKVEIDASGSDAGRLCFVSYDPELYLSPRFTGWLRTGEGLPDGLPLLTPQAKRPRKAAVPADPAKLLAAARKRMDKQEAYCEGNRNNYVYRFACLCNRMGVPAQNLVDYCTANFADLSSEECNNAVASACNNREEYNTLPQKVNGKKVEMIQQYLSEYFMLRKNVVRGMIEYREKRKRYKEYLPVTDYWENTVWCNLQLQGIFCKISELRSVIHSDFSKEYDPFKSYFGKLPAWDGETDHIARLAATVSTNRPEYWLNCLRKWLVAVVACAIDEGKENHTVLLLSGDQGLGKTTWCRNLVPPELRRYTYSGNLDPASKDSSLLLSDCILIVLDELSGQSRMELNRLKAMITKNYVRERRAYAHNAETYDRRASFAATVNDSQVLTDRTGSRRFLCFEASRIDYLSPVDYKGVYAQALALYKDGFKFWFSDSDIAEVNRNNEPFQQTSPEEELFYTFFRKPVRFEHPQLLSSSEIIAKIAEKTRLPITPINVNNLGKMLKRAEFEYTIRRGTRLFSVIELTFDEVKSVQLGITSYENNNEQTPENQPDSTPQNPRDDTKSPDPSLPF</sequence>
<feature type="domain" description="Virulence-associated protein E-like" evidence="2">
    <location>
        <begin position="383"/>
        <end position="592"/>
    </location>
</feature>
<dbReference type="HOGENOM" id="CLU_024375_3_1_10"/>
<dbReference type="InterPro" id="IPR007936">
    <property type="entry name" value="VapE-like_dom"/>
</dbReference>
<feature type="compositionally biased region" description="Low complexity" evidence="1">
    <location>
        <begin position="685"/>
        <end position="696"/>
    </location>
</feature>
<accession>A0A0F5JKX3</accession>
<evidence type="ECO:0000259" key="2">
    <source>
        <dbReference type="Pfam" id="PF05272"/>
    </source>
</evidence>
<evidence type="ECO:0000256" key="1">
    <source>
        <dbReference type="SAM" id="MobiDB-lite"/>
    </source>
</evidence>
<dbReference type="AlphaFoldDB" id="A0A0F5JKX3"/>
<dbReference type="Proteomes" id="UP000033035">
    <property type="component" value="Unassembled WGS sequence"/>
</dbReference>
<dbReference type="PANTHER" id="PTHR34985:SF1">
    <property type="entry name" value="SLR0554 PROTEIN"/>
    <property type="match status" value="1"/>
</dbReference>
<evidence type="ECO:0000259" key="3">
    <source>
        <dbReference type="Pfam" id="PF08800"/>
    </source>
</evidence>
<feature type="region of interest" description="Disordered" evidence="1">
    <location>
        <begin position="685"/>
        <end position="716"/>
    </location>
</feature>
<name>A0A0F5JKX3_9BACT</name>
<dbReference type="PANTHER" id="PTHR34985">
    <property type="entry name" value="SLR0554 PROTEIN"/>
    <property type="match status" value="1"/>
</dbReference>
<keyword evidence="5" id="KW-1185">Reference proteome</keyword>
<gene>
    <name evidence="4" type="ORF">HMPREF1536_01315</name>
</gene>
<dbReference type="Pfam" id="PF08800">
    <property type="entry name" value="BT4734-like_N"/>
    <property type="match status" value="1"/>
</dbReference>
<evidence type="ECO:0000313" key="4">
    <source>
        <dbReference type="EMBL" id="KKB58438.1"/>
    </source>
</evidence>
<feature type="domain" description="BT4734-like N-terminal" evidence="3">
    <location>
        <begin position="53"/>
        <end position="175"/>
    </location>
</feature>
<dbReference type="RefSeq" id="WP_028727119.1">
    <property type="nucleotide sequence ID" value="NZ_AUAE01000012.1"/>
</dbReference>
<reference evidence="4 5" key="1">
    <citation type="submission" date="2013-04" db="EMBL/GenBank/DDBJ databases">
        <title>The Genome Sequence of Parabacteroides gordonii DSM 23371.</title>
        <authorList>
            <consortium name="The Broad Institute Genomics Platform"/>
            <person name="Earl A."/>
            <person name="Ward D."/>
            <person name="Feldgarden M."/>
            <person name="Gevers D."/>
            <person name="Martens E."/>
            <person name="Sakamoto M."/>
            <person name="Benno Y."/>
            <person name="Suzuki N."/>
            <person name="Matsunaga N."/>
            <person name="Koshihara K."/>
            <person name="Seki M."/>
            <person name="Komiya H."/>
            <person name="Walker B."/>
            <person name="Young S."/>
            <person name="Zeng Q."/>
            <person name="Gargeya S."/>
            <person name="Fitzgerald M."/>
            <person name="Haas B."/>
            <person name="Abouelleil A."/>
            <person name="Allen A.W."/>
            <person name="Alvarado L."/>
            <person name="Arachchi H.M."/>
            <person name="Berlin A.M."/>
            <person name="Chapman S.B."/>
            <person name="Gainer-Dewar J."/>
            <person name="Goldberg J."/>
            <person name="Griggs A."/>
            <person name="Gujja S."/>
            <person name="Hansen M."/>
            <person name="Howarth C."/>
            <person name="Imamovic A."/>
            <person name="Ireland A."/>
            <person name="Larimer J."/>
            <person name="McCowan C."/>
            <person name="Murphy C."/>
            <person name="Pearson M."/>
            <person name="Poon T.W."/>
            <person name="Priest M."/>
            <person name="Roberts A."/>
            <person name="Saif S."/>
            <person name="Shea T."/>
            <person name="Sisk P."/>
            <person name="Sykes S."/>
            <person name="Wortman J."/>
            <person name="Nusbaum C."/>
            <person name="Birren B."/>
        </authorList>
    </citation>
    <scope>NUCLEOTIDE SEQUENCE [LARGE SCALE GENOMIC DNA]</scope>
    <source>
        <strain evidence="4 5">MS-1</strain>
    </source>
</reference>
<dbReference type="PATRIC" id="fig|1203610.3.peg.1343"/>
<proteinExistence type="predicted"/>
<dbReference type="EMBL" id="AQHW01000009">
    <property type="protein sequence ID" value="KKB58438.1"/>
    <property type="molecule type" value="Genomic_DNA"/>
</dbReference>